<dbReference type="GO" id="GO:0007200">
    <property type="term" value="P:phospholipase C-activating G protein-coupled receptor signaling pathway"/>
    <property type="evidence" value="ECO:0007669"/>
    <property type="project" value="InterPro"/>
</dbReference>
<dbReference type="Pfam" id="PF00609">
    <property type="entry name" value="DAGK_acc"/>
    <property type="match status" value="1"/>
</dbReference>
<sequence length="196" mass="21394">MQPLNPSINGGYPCPCLAACCFQSHWPAFSFSDLLTLQINNIVENSIGGDCRVEVDMARRTSPTSIEQFKPDQIVASFCVRAIVALNLHNYGSGRNPWGKLKPDYLEKKGFVEAYADDGLLEIFGLKQGWHASFVMVELISAKHIAQVHQKGTVSGEPFSEIKVQKSIHGTKCGFSKPALQGNGGSEVPLAMRAIK</sequence>
<dbReference type="InterPro" id="IPR000756">
    <property type="entry name" value="Diacylglycerol_kin_accessory"/>
</dbReference>
<organism evidence="6 7">
    <name type="scientific">Tetracentron sinense</name>
    <name type="common">Spur-leaf</name>
    <dbReference type="NCBI Taxonomy" id="13715"/>
    <lineage>
        <taxon>Eukaryota</taxon>
        <taxon>Viridiplantae</taxon>
        <taxon>Streptophyta</taxon>
        <taxon>Embryophyta</taxon>
        <taxon>Tracheophyta</taxon>
        <taxon>Spermatophyta</taxon>
        <taxon>Magnoliopsida</taxon>
        <taxon>Trochodendrales</taxon>
        <taxon>Trochodendraceae</taxon>
        <taxon>Tetracentron</taxon>
    </lineage>
</organism>
<evidence type="ECO:0000256" key="3">
    <source>
        <dbReference type="ARBA" id="ARBA00022777"/>
    </source>
</evidence>
<dbReference type="GO" id="GO:0004143">
    <property type="term" value="F:ATP-dependent diacylglycerol kinase activity"/>
    <property type="evidence" value="ECO:0007669"/>
    <property type="project" value="InterPro"/>
</dbReference>
<protein>
    <recommendedName>
        <fullName evidence="5">Diacylglycerol kinase accessory domain-containing protein</fullName>
    </recommendedName>
</protein>
<keyword evidence="2" id="KW-0547">Nucleotide-binding</keyword>
<dbReference type="AlphaFoldDB" id="A0A834YHZ1"/>
<dbReference type="GO" id="GO:0016020">
    <property type="term" value="C:membrane"/>
    <property type="evidence" value="ECO:0007669"/>
    <property type="project" value="TreeGrafter"/>
</dbReference>
<dbReference type="Proteomes" id="UP000655225">
    <property type="component" value="Unassembled WGS sequence"/>
</dbReference>
<evidence type="ECO:0000313" key="6">
    <source>
        <dbReference type="EMBL" id="KAF8389324.1"/>
    </source>
</evidence>
<evidence type="ECO:0000256" key="4">
    <source>
        <dbReference type="ARBA" id="ARBA00022840"/>
    </source>
</evidence>
<evidence type="ECO:0000259" key="5">
    <source>
        <dbReference type="Pfam" id="PF00609"/>
    </source>
</evidence>
<evidence type="ECO:0000256" key="2">
    <source>
        <dbReference type="ARBA" id="ARBA00022741"/>
    </source>
</evidence>
<reference evidence="6 7" key="1">
    <citation type="submission" date="2020-04" db="EMBL/GenBank/DDBJ databases">
        <title>Plant Genome Project.</title>
        <authorList>
            <person name="Zhang R.-G."/>
        </authorList>
    </citation>
    <scope>NUCLEOTIDE SEQUENCE [LARGE SCALE GENOMIC DNA]</scope>
    <source>
        <strain evidence="6">YNK0</strain>
        <tissue evidence="6">Leaf</tissue>
    </source>
</reference>
<dbReference type="GO" id="GO:0005524">
    <property type="term" value="F:ATP binding"/>
    <property type="evidence" value="ECO:0007669"/>
    <property type="project" value="UniProtKB-KW"/>
</dbReference>
<proteinExistence type="predicted"/>
<dbReference type="PANTHER" id="PTHR11255:SF80">
    <property type="entry name" value="EYE-SPECIFIC DIACYLGLYCEROL KINASE"/>
    <property type="match status" value="1"/>
</dbReference>
<evidence type="ECO:0000313" key="7">
    <source>
        <dbReference type="Proteomes" id="UP000655225"/>
    </source>
</evidence>
<comment type="caution">
    <text evidence="6">The sequence shown here is derived from an EMBL/GenBank/DDBJ whole genome shotgun (WGS) entry which is preliminary data.</text>
</comment>
<name>A0A834YHZ1_TETSI</name>
<keyword evidence="7" id="KW-1185">Reference proteome</keyword>
<dbReference type="OrthoDB" id="242257at2759"/>
<keyword evidence="3" id="KW-0418">Kinase</keyword>
<evidence type="ECO:0000256" key="1">
    <source>
        <dbReference type="ARBA" id="ARBA00022679"/>
    </source>
</evidence>
<keyword evidence="4" id="KW-0067">ATP-binding</keyword>
<dbReference type="InterPro" id="IPR037607">
    <property type="entry name" value="DGK"/>
</dbReference>
<keyword evidence="1" id="KW-0808">Transferase</keyword>
<accession>A0A834YHZ1</accession>
<gene>
    <name evidence="6" type="ORF">HHK36_026018</name>
</gene>
<dbReference type="PANTHER" id="PTHR11255">
    <property type="entry name" value="DIACYLGLYCEROL KINASE"/>
    <property type="match status" value="1"/>
</dbReference>
<dbReference type="EMBL" id="JABCRI010000019">
    <property type="protein sequence ID" value="KAF8389324.1"/>
    <property type="molecule type" value="Genomic_DNA"/>
</dbReference>
<feature type="domain" description="Diacylglycerol kinase accessory" evidence="5">
    <location>
        <begin position="80"/>
        <end position="150"/>
    </location>
</feature>